<evidence type="ECO:0000256" key="1">
    <source>
        <dbReference type="ARBA" id="ARBA00022491"/>
    </source>
</evidence>
<organism evidence="10 12">
    <name type="scientific">Escherichia coli</name>
    <dbReference type="NCBI Taxonomy" id="562"/>
    <lineage>
        <taxon>Bacteria</taxon>
        <taxon>Pseudomonadati</taxon>
        <taxon>Pseudomonadota</taxon>
        <taxon>Gammaproteobacteria</taxon>
        <taxon>Enterobacterales</taxon>
        <taxon>Enterobacteriaceae</taxon>
        <taxon>Escherichia</taxon>
    </lineage>
</organism>
<keyword evidence="3" id="KW-0408">Iron</keyword>
<keyword evidence="7" id="KW-0804">Transcription</keyword>
<keyword evidence="1" id="KW-0678">Repressor</keyword>
<evidence type="ECO:0000313" key="13">
    <source>
        <dbReference type="Proteomes" id="UP000514754"/>
    </source>
</evidence>
<evidence type="ECO:0000256" key="7">
    <source>
        <dbReference type="ARBA" id="ARBA00023163"/>
    </source>
</evidence>
<dbReference type="Proteomes" id="UP000490727">
    <property type="component" value="Unassembled WGS sequence"/>
</dbReference>
<dbReference type="EMBL" id="CP055981">
    <property type="protein sequence ID" value="QMS40532.1"/>
    <property type="molecule type" value="Genomic_DNA"/>
</dbReference>
<evidence type="ECO:0000313" key="10">
    <source>
        <dbReference type="EMBL" id="QMS40532.1"/>
    </source>
</evidence>
<evidence type="ECO:0000256" key="3">
    <source>
        <dbReference type="ARBA" id="ARBA00023004"/>
    </source>
</evidence>
<name>A0A2A3WPH5_ECOLX</name>
<dbReference type="EMBL" id="CP057906">
    <property type="protein sequence ID" value="QMO43327.1"/>
    <property type="molecule type" value="Genomic_DNA"/>
</dbReference>
<sequence>MMKDNSGSQRASVAVMVMIKFVKQYTGKPISLRQLSKETVSLSYLEQIFRYLRESSLVKATRGPGGGYIPTKENYSVGDIVRAMKCSGLYTQHVILAALDNISLTSLQEDTNYQLSAIE</sequence>
<dbReference type="GO" id="GO:0051537">
    <property type="term" value="F:2 iron, 2 sulfur cluster binding"/>
    <property type="evidence" value="ECO:0007669"/>
    <property type="project" value="UniProtKB-KW"/>
</dbReference>
<dbReference type="Gene3D" id="1.10.10.10">
    <property type="entry name" value="Winged helix-like DNA-binding domain superfamily/Winged helix DNA-binding domain"/>
    <property type="match status" value="1"/>
</dbReference>
<gene>
    <name evidence="8" type="ORF">GNZ05_03880</name>
    <name evidence="10" type="ORF">HVV39_22215</name>
    <name evidence="9" type="ORF">HVW43_24860</name>
</gene>
<evidence type="ECO:0000313" key="11">
    <source>
        <dbReference type="Proteomes" id="UP000490727"/>
    </source>
</evidence>
<dbReference type="GO" id="GO:0003677">
    <property type="term" value="F:DNA binding"/>
    <property type="evidence" value="ECO:0007669"/>
    <property type="project" value="UniProtKB-KW"/>
</dbReference>
<keyword evidence="2" id="KW-0001">2Fe-2S</keyword>
<evidence type="ECO:0000256" key="5">
    <source>
        <dbReference type="ARBA" id="ARBA00023015"/>
    </source>
</evidence>
<dbReference type="Proteomes" id="UP000514533">
    <property type="component" value="Chromosome"/>
</dbReference>
<dbReference type="InterPro" id="IPR000944">
    <property type="entry name" value="Tscrpt_reg_Rrf2"/>
</dbReference>
<dbReference type="RefSeq" id="WP_000974052.1">
    <property type="nucleotide sequence ID" value="NZ_BDRI01000009.1"/>
</dbReference>
<keyword evidence="2" id="KW-0479">Metal-binding</keyword>
<reference evidence="12 13" key="2">
    <citation type="submission" date="2020-06" db="EMBL/GenBank/DDBJ databases">
        <title>REHAB project genomes.</title>
        <authorList>
            <person name="Shaw L.P."/>
        </authorList>
    </citation>
    <scope>NUCLEOTIDE SEQUENCE [LARGE SCALE GENOMIC DNA]</scope>
    <source>
        <strain evidence="10 12">RHB01-C20</strain>
        <strain evidence="9 13">RHB10-C12</strain>
    </source>
</reference>
<evidence type="ECO:0000313" key="12">
    <source>
        <dbReference type="Proteomes" id="UP000514533"/>
    </source>
</evidence>
<dbReference type="PANTHER" id="PTHR33221">
    <property type="entry name" value="WINGED HELIX-TURN-HELIX TRANSCRIPTIONAL REGULATOR, RRF2 FAMILY"/>
    <property type="match status" value="1"/>
</dbReference>
<dbReference type="GO" id="GO:0003700">
    <property type="term" value="F:DNA-binding transcription factor activity"/>
    <property type="evidence" value="ECO:0007669"/>
    <property type="project" value="TreeGrafter"/>
</dbReference>
<protein>
    <submittedName>
        <fullName evidence="10">Rrf2 family transcriptional regulator</fullName>
    </submittedName>
</protein>
<dbReference type="Pfam" id="PF02082">
    <property type="entry name" value="Rrf2"/>
    <property type="match status" value="1"/>
</dbReference>
<reference evidence="8 11" key="1">
    <citation type="submission" date="2019-11" db="EMBL/GenBank/DDBJ databases">
        <title>Whole genome sequence analysis of environmental Escherichia coli from the feces of straw-necked ibis (Threskiornis spinicollis) nesting on inland wetlands.</title>
        <authorList>
            <person name="Wyrsch E.R."/>
            <person name="Roy Chowdhury P."/>
            <person name="Wallis L."/>
            <person name="Cummins M.L."/>
            <person name="Zingali T."/>
            <person name="Brandis K.J."/>
            <person name="Djordjevic S.P."/>
        </authorList>
    </citation>
    <scope>NUCLEOTIDE SEQUENCE [LARGE SCALE GENOMIC DNA]</scope>
    <source>
        <strain evidence="8 11">IBS12</strain>
    </source>
</reference>
<evidence type="ECO:0000313" key="9">
    <source>
        <dbReference type="EMBL" id="QMO43327.1"/>
    </source>
</evidence>
<proteinExistence type="predicted"/>
<keyword evidence="5" id="KW-0805">Transcription regulation</keyword>
<dbReference type="AlphaFoldDB" id="A0A2A3WPH5"/>
<dbReference type="GO" id="GO:0005829">
    <property type="term" value="C:cytosol"/>
    <property type="evidence" value="ECO:0007669"/>
    <property type="project" value="TreeGrafter"/>
</dbReference>
<evidence type="ECO:0000256" key="6">
    <source>
        <dbReference type="ARBA" id="ARBA00023125"/>
    </source>
</evidence>
<accession>A0A2A3WPH5</accession>
<evidence type="ECO:0000256" key="2">
    <source>
        <dbReference type="ARBA" id="ARBA00022714"/>
    </source>
</evidence>
<keyword evidence="6" id="KW-0238">DNA-binding</keyword>
<keyword evidence="4" id="KW-0411">Iron-sulfur</keyword>
<dbReference type="EMBL" id="WOET01000002">
    <property type="protein sequence ID" value="MUM71303.1"/>
    <property type="molecule type" value="Genomic_DNA"/>
</dbReference>
<dbReference type="Proteomes" id="UP000514754">
    <property type="component" value="Chromosome"/>
</dbReference>
<dbReference type="SUPFAM" id="SSF46785">
    <property type="entry name" value="Winged helix' DNA-binding domain"/>
    <property type="match status" value="1"/>
</dbReference>
<dbReference type="InterPro" id="IPR036390">
    <property type="entry name" value="WH_DNA-bd_sf"/>
</dbReference>
<evidence type="ECO:0000256" key="4">
    <source>
        <dbReference type="ARBA" id="ARBA00023014"/>
    </source>
</evidence>
<dbReference type="InterPro" id="IPR036388">
    <property type="entry name" value="WH-like_DNA-bd_sf"/>
</dbReference>
<dbReference type="PANTHER" id="PTHR33221:SF5">
    <property type="entry name" value="HTH-TYPE TRANSCRIPTIONAL REGULATOR ISCR"/>
    <property type="match status" value="1"/>
</dbReference>
<evidence type="ECO:0000313" key="8">
    <source>
        <dbReference type="EMBL" id="MUM71303.1"/>
    </source>
</evidence>